<comment type="caution">
    <text evidence="10">The sequence shown here is derived from an EMBL/GenBank/DDBJ whole genome shotgun (WGS) entry which is preliminary data.</text>
</comment>
<keyword evidence="4 7" id="KW-0238">DNA-binding</keyword>
<dbReference type="PROSITE" id="PS52040">
    <property type="entry name" value="TOPO_IIA"/>
    <property type="match status" value="1"/>
</dbReference>
<dbReference type="InterPro" id="IPR005742">
    <property type="entry name" value="TopoIV_A_Gneg"/>
</dbReference>
<feature type="site" description="Interaction with DNA" evidence="7">
    <location>
        <position position="43"/>
    </location>
</feature>
<keyword evidence="2 7" id="KW-1003">Cell membrane</keyword>
<dbReference type="Gene3D" id="2.120.10.90">
    <property type="entry name" value="DNA gyrase/topoisomerase IV, subunit A, C-terminal"/>
    <property type="match status" value="1"/>
</dbReference>
<comment type="subunit">
    <text evidence="7">Heterotetramer composed of ParC and ParE.</text>
</comment>
<dbReference type="InterPro" id="IPR013758">
    <property type="entry name" value="Topo_IIA_A/C_ab"/>
</dbReference>
<dbReference type="InterPro" id="IPR050220">
    <property type="entry name" value="Type_II_DNA_Topoisomerases"/>
</dbReference>
<keyword evidence="5 7" id="KW-0472">Membrane</keyword>
<feature type="site" description="Interaction with DNA" evidence="7">
    <location>
        <position position="81"/>
    </location>
</feature>
<dbReference type="PANTHER" id="PTHR43493:SF1">
    <property type="entry name" value="DNA TOPOISOMERASE 4 SUBUNIT A"/>
    <property type="match status" value="1"/>
</dbReference>
<evidence type="ECO:0000256" key="8">
    <source>
        <dbReference type="PROSITE-ProRule" id="PRU01384"/>
    </source>
</evidence>
<feature type="domain" description="Topo IIA-type catalytic" evidence="9">
    <location>
        <begin position="35"/>
        <end position="499"/>
    </location>
</feature>
<dbReference type="RefSeq" id="WP_322776791.1">
    <property type="nucleotide sequence ID" value="NZ_JARJFB010000057.1"/>
</dbReference>
<comment type="similarity">
    <text evidence="7">Belongs to the type II topoisomerase GyrA/ParC subunit family. ParC type 1 subfamily.</text>
</comment>
<gene>
    <name evidence="7" type="primary">parC</name>
    <name evidence="10" type="ORF">Megvenef_00861</name>
</gene>
<proteinExistence type="inferred from homology"/>
<evidence type="ECO:0000256" key="1">
    <source>
        <dbReference type="ARBA" id="ARBA00000185"/>
    </source>
</evidence>
<dbReference type="PANTHER" id="PTHR43493">
    <property type="entry name" value="DNA GYRASE/TOPOISOMERASE SUBUNIT A"/>
    <property type="match status" value="1"/>
</dbReference>
<evidence type="ECO:0000256" key="5">
    <source>
        <dbReference type="ARBA" id="ARBA00023136"/>
    </source>
</evidence>
<feature type="site" description="Interaction with DNA" evidence="7">
    <location>
        <position position="79"/>
    </location>
</feature>
<evidence type="ECO:0000259" key="9">
    <source>
        <dbReference type="PROSITE" id="PS52040"/>
    </source>
</evidence>
<dbReference type="InterPro" id="IPR006691">
    <property type="entry name" value="GyrA/parC_rep"/>
</dbReference>
<dbReference type="NCBIfam" id="TIGR01062">
    <property type="entry name" value="parC_Gneg"/>
    <property type="match status" value="1"/>
</dbReference>
<protein>
    <recommendedName>
        <fullName evidence="7">DNA topoisomerase 4 subunit A</fullName>
        <ecNumber evidence="7">5.6.2.2</ecNumber>
    </recommendedName>
    <alternativeName>
        <fullName evidence="7">Topoisomerase IV subunit A</fullName>
    </alternativeName>
</protein>
<reference evidence="10 11" key="1">
    <citation type="submission" date="2023-03" db="EMBL/GenBank/DDBJ databases">
        <title>Host association and intracellularity evolved multiple times independently in the Rickettsiales.</title>
        <authorList>
            <person name="Castelli M."/>
            <person name="Nardi T."/>
            <person name="Gammuto L."/>
            <person name="Bellinzona G."/>
            <person name="Sabaneyeva E."/>
            <person name="Potekhin A."/>
            <person name="Serra V."/>
            <person name="Petroni G."/>
            <person name="Sassera D."/>
        </authorList>
    </citation>
    <scope>NUCLEOTIDE SEQUENCE [LARGE SCALE GENOMIC DNA]</scope>
    <source>
        <strain evidence="10 11">Sr 2-6</strain>
    </source>
</reference>
<evidence type="ECO:0000256" key="2">
    <source>
        <dbReference type="ARBA" id="ARBA00022475"/>
    </source>
</evidence>
<dbReference type="SUPFAM" id="SSF56719">
    <property type="entry name" value="Type II DNA topoisomerase"/>
    <property type="match status" value="1"/>
</dbReference>
<dbReference type="EC" id="5.6.2.2" evidence="7"/>
<dbReference type="Gene3D" id="3.30.1360.40">
    <property type="match status" value="1"/>
</dbReference>
<comment type="subcellular location">
    <subcellularLocation>
        <location evidence="7">Cell membrane</location>
        <topology evidence="7">Peripheral membrane protein</topology>
    </subcellularLocation>
</comment>
<dbReference type="Pfam" id="PF00521">
    <property type="entry name" value="DNA_topoisoIV"/>
    <property type="match status" value="1"/>
</dbReference>
<dbReference type="EMBL" id="JARJFB010000057">
    <property type="protein sequence ID" value="MEA0970892.1"/>
    <property type="molecule type" value="Genomic_DNA"/>
</dbReference>
<organism evidence="10 11">
    <name type="scientific">Candidatus Megaera venefica</name>
    <dbReference type="NCBI Taxonomy" id="2055910"/>
    <lineage>
        <taxon>Bacteria</taxon>
        <taxon>Pseudomonadati</taxon>
        <taxon>Pseudomonadota</taxon>
        <taxon>Alphaproteobacteria</taxon>
        <taxon>Rickettsiales</taxon>
        <taxon>Rickettsiaceae</taxon>
        <taxon>Candidatus Megaera</taxon>
    </lineage>
</organism>
<evidence type="ECO:0000313" key="11">
    <source>
        <dbReference type="Proteomes" id="UP001291687"/>
    </source>
</evidence>
<comment type="function">
    <text evidence="7">Topoisomerase IV is essential for chromosome segregation. It relaxes supercoiled DNA. Performs the decatenation events required during the replication of a circular DNA molecule.</text>
</comment>
<dbReference type="CDD" id="cd00187">
    <property type="entry name" value="TOP4c"/>
    <property type="match status" value="1"/>
</dbReference>
<dbReference type="Proteomes" id="UP001291687">
    <property type="component" value="Unassembled WGS sequence"/>
</dbReference>
<dbReference type="Gene3D" id="1.10.268.10">
    <property type="entry name" value="Topoisomerase, domain 3"/>
    <property type="match status" value="1"/>
</dbReference>
<dbReference type="InterPro" id="IPR013757">
    <property type="entry name" value="Topo_IIA_A_a_sf"/>
</dbReference>
<evidence type="ECO:0000256" key="7">
    <source>
        <dbReference type="HAMAP-Rule" id="MF_00936"/>
    </source>
</evidence>
<dbReference type="HAMAP" id="MF_00936">
    <property type="entry name" value="ParC_type1"/>
    <property type="match status" value="1"/>
</dbReference>
<accession>A0ABU5NCJ9</accession>
<feature type="site" description="Transition state stabilizer" evidence="7">
    <location>
        <position position="122"/>
    </location>
</feature>
<dbReference type="InterPro" id="IPR013760">
    <property type="entry name" value="Topo_IIA-like_dom_sf"/>
</dbReference>
<dbReference type="SUPFAM" id="SSF101904">
    <property type="entry name" value="GyrA/ParC C-terminal domain-like"/>
    <property type="match status" value="1"/>
</dbReference>
<evidence type="ECO:0000313" key="10">
    <source>
        <dbReference type="EMBL" id="MEA0970892.1"/>
    </source>
</evidence>
<dbReference type="NCBIfam" id="NF004044">
    <property type="entry name" value="PRK05561.1"/>
    <property type="match status" value="1"/>
</dbReference>
<keyword evidence="6 7" id="KW-0413">Isomerase</keyword>
<name>A0ABU5NCJ9_9RICK</name>
<dbReference type="InterPro" id="IPR035516">
    <property type="entry name" value="Gyrase/topoIV_suA_C"/>
</dbReference>
<feature type="active site" description="O-(5'-phospho-DNA)-tyrosine intermediate" evidence="7 8">
    <location>
        <position position="123"/>
    </location>
</feature>
<sequence>MTIEEDSNVENVDFGSAISERYLSYALSTIMSRSLPDVRDGLKPVHRRLLYAMMKLKLDPSSGYKKCARVVGDVIGKYHPHGDTAVYDTLVRLAQNFSLRYPLIDGQGNFGSVDGDNAAAMRYTESRMTEICTLLMEDLDKDTVDFRLTYDDSDTEPVLMPAQFPNLLANGSEGIAVGMATSIPPHNLHELCDALIHLIDNPKATCADVLQFIKGPDFPTGGTIIDSKSTIDAAYETGRGSFRVRAKWEKESFSHGLYQIVITEIPYQVQKSRLIEQIASLLMDKKIPLISNIRDESAETIRIVIEPKGRGCSPEIIMESLFKLTELESRIHLNLNVLSSSGVPKVMNILQVLQEFIEFRQEIITRRTKYQIARIDERLEVLHALKVAYLNIDEVIRIIREEDNPKKELMSKFFINDNQAESILNIKLRALRKLEEEQINAEHESLKKQHAQLCQILENPRLLWKLIKTDIATIQKKFSLETALGARRTNFEKVEMSAQIIDISAFIEKEPITVICSKMGWIRSMKGHGLDLSGIKFKEGDSEAFIVETYTTSSVLICSAGGKFFTVLGDNFARGKGHGESIKLMVDIDNHDVVNIIPYLPGEKLLLASTKGKGFIINSDDAVASTKNGKQIMQVSGDDRCVVCTSVSGDMVAVIGTNRKLLVFAINEVPEMKRGQGVTLQKYRDAKLGDVKTFDSNEGLAWSLGSKMRLEKEIMAWRAKRGSIGKIPPSGFPKNNKFN</sequence>
<keyword evidence="11" id="KW-1185">Reference proteome</keyword>
<dbReference type="Gene3D" id="3.90.199.10">
    <property type="entry name" value="Topoisomerase II, domain 5"/>
    <property type="match status" value="1"/>
</dbReference>
<evidence type="ECO:0000256" key="6">
    <source>
        <dbReference type="ARBA" id="ARBA00023235"/>
    </source>
</evidence>
<dbReference type="SMART" id="SM00434">
    <property type="entry name" value="TOP4c"/>
    <property type="match status" value="1"/>
</dbReference>
<dbReference type="Pfam" id="PF03989">
    <property type="entry name" value="DNA_gyraseA_C"/>
    <property type="match status" value="2"/>
</dbReference>
<evidence type="ECO:0000256" key="3">
    <source>
        <dbReference type="ARBA" id="ARBA00023029"/>
    </source>
</evidence>
<comment type="catalytic activity">
    <reaction evidence="1 7 8">
        <text>ATP-dependent breakage, passage and rejoining of double-stranded DNA.</text>
        <dbReference type="EC" id="5.6.2.2"/>
    </reaction>
</comment>
<evidence type="ECO:0000256" key="4">
    <source>
        <dbReference type="ARBA" id="ARBA00023125"/>
    </source>
</evidence>
<dbReference type="InterPro" id="IPR002205">
    <property type="entry name" value="Topo_IIA_dom_A"/>
</dbReference>
<keyword evidence="3 7" id="KW-0799">Topoisomerase</keyword>